<dbReference type="InterPro" id="IPR002716">
    <property type="entry name" value="PIN_dom"/>
</dbReference>
<proteinExistence type="predicted"/>
<comment type="caution">
    <text evidence="2">The sequence shown here is derived from an EMBL/GenBank/DDBJ whole genome shotgun (WGS) entry which is preliminary data.</text>
</comment>
<organism evidence="2 3">
    <name type="scientific">Candidatus Curtissbacteria bacterium RIFCSPHIGHO2_02_FULL_40_16b</name>
    <dbReference type="NCBI Taxonomy" id="1797714"/>
    <lineage>
        <taxon>Bacteria</taxon>
        <taxon>Candidatus Curtissiibacteriota</taxon>
    </lineage>
</organism>
<accession>A0A1F5GC29</accession>
<evidence type="ECO:0000313" key="2">
    <source>
        <dbReference type="EMBL" id="OGD89432.1"/>
    </source>
</evidence>
<dbReference type="AlphaFoldDB" id="A0A1F5GC29"/>
<dbReference type="PANTHER" id="PTHR34610:SF3">
    <property type="entry name" value="SSL7007 PROTEIN"/>
    <property type="match status" value="1"/>
</dbReference>
<gene>
    <name evidence="2" type="ORF">A3D04_04515</name>
</gene>
<protein>
    <submittedName>
        <fullName evidence="2">Putative toxin-antitoxin system toxin component, PIN family</fullName>
    </submittedName>
</protein>
<sequence>MPLKGKDFNLRDPDDNKVLETAVVGKCNFLITGDKDLLTLGEYNRIQIVAPAEFLDKFN</sequence>
<dbReference type="NCBIfam" id="TIGR00305">
    <property type="entry name" value="putative toxin-antitoxin system toxin component, PIN family"/>
    <property type="match status" value="1"/>
</dbReference>
<feature type="domain" description="PIN" evidence="1">
    <location>
        <begin position="8"/>
        <end position="36"/>
    </location>
</feature>
<dbReference type="Proteomes" id="UP000177369">
    <property type="component" value="Unassembled WGS sequence"/>
</dbReference>
<evidence type="ECO:0000259" key="1">
    <source>
        <dbReference type="Pfam" id="PF13470"/>
    </source>
</evidence>
<dbReference type="Pfam" id="PF13470">
    <property type="entry name" value="PIN_3"/>
    <property type="match status" value="1"/>
</dbReference>
<dbReference type="EMBL" id="MFBD01000003">
    <property type="protein sequence ID" value="OGD89432.1"/>
    <property type="molecule type" value="Genomic_DNA"/>
</dbReference>
<evidence type="ECO:0000313" key="3">
    <source>
        <dbReference type="Proteomes" id="UP000177369"/>
    </source>
</evidence>
<dbReference type="PANTHER" id="PTHR34610">
    <property type="entry name" value="SSL7007 PROTEIN"/>
    <property type="match status" value="1"/>
</dbReference>
<dbReference type="InterPro" id="IPR002850">
    <property type="entry name" value="PIN_toxin-like"/>
</dbReference>
<dbReference type="STRING" id="1797714.A3D04_04515"/>
<reference evidence="2 3" key="1">
    <citation type="journal article" date="2016" name="Nat. Commun.">
        <title>Thousands of microbial genomes shed light on interconnected biogeochemical processes in an aquifer system.</title>
        <authorList>
            <person name="Anantharaman K."/>
            <person name="Brown C.T."/>
            <person name="Hug L.A."/>
            <person name="Sharon I."/>
            <person name="Castelle C.J."/>
            <person name="Probst A.J."/>
            <person name="Thomas B.C."/>
            <person name="Singh A."/>
            <person name="Wilkins M.J."/>
            <person name="Karaoz U."/>
            <person name="Brodie E.L."/>
            <person name="Williams K.H."/>
            <person name="Hubbard S.S."/>
            <person name="Banfield J.F."/>
        </authorList>
    </citation>
    <scope>NUCLEOTIDE SEQUENCE [LARGE SCALE GENOMIC DNA]</scope>
</reference>
<name>A0A1F5GC29_9BACT</name>